<dbReference type="AlphaFoldDB" id="R7V3J6"/>
<keyword evidence="1" id="KW-0812">Transmembrane</keyword>
<evidence type="ECO:0000313" key="2">
    <source>
        <dbReference type="EMBL" id="ELU10375.1"/>
    </source>
</evidence>
<proteinExistence type="predicted"/>
<keyword evidence="1" id="KW-1133">Transmembrane helix</keyword>
<reference evidence="2 4" key="2">
    <citation type="journal article" date="2013" name="Nature">
        <title>Insights into bilaterian evolution from three spiralian genomes.</title>
        <authorList>
            <person name="Simakov O."/>
            <person name="Marletaz F."/>
            <person name="Cho S.J."/>
            <person name="Edsinger-Gonzales E."/>
            <person name="Havlak P."/>
            <person name="Hellsten U."/>
            <person name="Kuo D.H."/>
            <person name="Larsson T."/>
            <person name="Lv J."/>
            <person name="Arendt D."/>
            <person name="Savage R."/>
            <person name="Osoegawa K."/>
            <person name="de Jong P."/>
            <person name="Grimwood J."/>
            <person name="Chapman J.A."/>
            <person name="Shapiro H."/>
            <person name="Aerts A."/>
            <person name="Otillar R.P."/>
            <person name="Terry A.Y."/>
            <person name="Boore J.L."/>
            <person name="Grigoriev I.V."/>
            <person name="Lindberg D.R."/>
            <person name="Seaver E.C."/>
            <person name="Weisblat D.A."/>
            <person name="Putnam N.H."/>
            <person name="Rokhsar D.S."/>
        </authorList>
    </citation>
    <scope>NUCLEOTIDE SEQUENCE</scope>
    <source>
        <strain evidence="2 4">I ESC-2004</strain>
    </source>
</reference>
<keyword evidence="4" id="KW-1185">Reference proteome</keyword>
<protein>
    <recommendedName>
        <fullName evidence="5">SGNH domain-containing protein</fullName>
    </recommendedName>
</protein>
<gene>
    <name evidence="2" type="ORF">CAPTEDRAFT_187996</name>
</gene>
<reference evidence="4" key="1">
    <citation type="submission" date="2012-12" db="EMBL/GenBank/DDBJ databases">
        <authorList>
            <person name="Hellsten U."/>
            <person name="Grimwood J."/>
            <person name="Chapman J.A."/>
            <person name="Shapiro H."/>
            <person name="Aerts A."/>
            <person name="Otillar R.P."/>
            <person name="Terry A.Y."/>
            <person name="Boore J.L."/>
            <person name="Simakov O."/>
            <person name="Marletaz F."/>
            <person name="Cho S.-J."/>
            <person name="Edsinger-Gonzales E."/>
            <person name="Havlak P."/>
            <person name="Kuo D.-H."/>
            <person name="Larsson T."/>
            <person name="Lv J."/>
            <person name="Arendt D."/>
            <person name="Savage R."/>
            <person name="Osoegawa K."/>
            <person name="de Jong P."/>
            <person name="Lindberg D.R."/>
            <person name="Seaver E.C."/>
            <person name="Weisblat D.A."/>
            <person name="Putnam N.H."/>
            <person name="Grigoriev I.V."/>
            <person name="Rokhsar D.S."/>
        </authorList>
    </citation>
    <scope>NUCLEOTIDE SEQUENCE</scope>
    <source>
        <strain evidence="4">I ESC-2004</strain>
    </source>
</reference>
<accession>R7V3J6</accession>
<evidence type="ECO:0000313" key="4">
    <source>
        <dbReference type="Proteomes" id="UP000014760"/>
    </source>
</evidence>
<dbReference type="EMBL" id="AMQN01006068">
    <property type="status" value="NOT_ANNOTATED_CDS"/>
    <property type="molecule type" value="Genomic_DNA"/>
</dbReference>
<reference evidence="3" key="3">
    <citation type="submission" date="2015-06" db="UniProtKB">
        <authorList>
            <consortium name="EnsemblMetazoa"/>
        </authorList>
    </citation>
    <scope>IDENTIFICATION</scope>
</reference>
<dbReference type="EnsemblMetazoa" id="CapteT187996">
    <property type="protein sequence ID" value="CapteP187996"/>
    <property type="gene ID" value="CapteG187996"/>
</dbReference>
<dbReference type="Proteomes" id="UP000014760">
    <property type="component" value="Unassembled WGS sequence"/>
</dbReference>
<feature type="transmembrane region" description="Helical" evidence="1">
    <location>
        <begin position="6"/>
        <end position="24"/>
    </location>
</feature>
<evidence type="ECO:0008006" key="5">
    <source>
        <dbReference type="Google" id="ProtNLM"/>
    </source>
</evidence>
<evidence type="ECO:0000313" key="3">
    <source>
        <dbReference type="EnsemblMetazoa" id="CapteP187996"/>
    </source>
</evidence>
<evidence type="ECO:0000256" key="1">
    <source>
        <dbReference type="SAM" id="Phobius"/>
    </source>
</evidence>
<organism evidence="2">
    <name type="scientific">Capitella teleta</name>
    <name type="common">Polychaete worm</name>
    <dbReference type="NCBI Taxonomy" id="283909"/>
    <lineage>
        <taxon>Eukaryota</taxon>
        <taxon>Metazoa</taxon>
        <taxon>Spiralia</taxon>
        <taxon>Lophotrochozoa</taxon>
        <taxon>Annelida</taxon>
        <taxon>Polychaeta</taxon>
        <taxon>Sedentaria</taxon>
        <taxon>Scolecida</taxon>
        <taxon>Capitellidae</taxon>
        <taxon>Capitella</taxon>
    </lineage>
</organism>
<dbReference type="HOGENOM" id="CLU_038092_1_0_1"/>
<name>R7V3J6_CAPTE</name>
<dbReference type="EMBL" id="KB297541">
    <property type="protein sequence ID" value="ELU10375.1"/>
    <property type="molecule type" value="Genomic_DNA"/>
</dbReference>
<sequence>MRLRPLWIFGMIFCAMVLWVNTIASKYSPSQSKWKMPQPLAVSMMNTSTPIADGQPVCSNDFLREYLRKHHSYPDTFKWHKMEYFQINDCAIPKLTNLSACLKRLSLKNIVLIGDSQGNRYVQSFMGILRSQKYRCTQRPSRPTPKVYSVINLKGINVTGDKCSSCKGKNLHCVQAETKATLDFKYVELIVINGKLEAHQIDGNTTISTKTFLEFLFKIYFRSSVEEFEIDLRSLMAALKSTMKPNTKIVLFPGLAEHESKRPKKAAAFFNKKYHGSLATEQIYKLTRAMWNVLEDDLVSETSNIMSHANFVNATKAATPIVIDGVHYKPQVYAHIMRTMLATMCFE</sequence>
<keyword evidence="1" id="KW-0472">Membrane</keyword>